<gene>
    <name evidence="1" type="ORF">FHS03_005301</name>
</gene>
<protein>
    <submittedName>
        <fullName evidence="1">Uncharacterized protein</fullName>
    </submittedName>
</protein>
<dbReference type="EMBL" id="JACHXD010000025">
    <property type="protein sequence ID" value="MBB3122204.1"/>
    <property type="molecule type" value="Genomic_DNA"/>
</dbReference>
<organism evidence="1 2">
    <name type="scientific">Pseudoduganella violacea</name>
    <dbReference type="NCBI Taxonomy" id="1715466"/>
    <lineage>
        <taxon>Bacteria</taxon>
        <taxon>Pseudomonadati</taxon>
        <taxon>Pseudomonadota</taxon>
        <taxon>Betaproteobacteria</taxon>
        <taxon>Burkholderiales</taxon>
        <taxon>Oxalobacteraceae</taxon>
        <taxon>Telluria group</taxon>
        <taxon>Pseudoduganella</taxon>
    </lineage>
</organism>
<dbReference type="AlphaFoldDB" id="A0A7W5BFJ0"/>
<evidence type="ECO:0000313" key="2">
    <source>
        <dbReference type="Proteomes" id="UP000541535"/>
    </source>
</evidence>
<sequence length="88" mass="10296">MKKIKMRRVTQVQKVAIRRPGITLEHLEDLAGIDADARQAFRHNRRADVRDRTGTEGPDPELVAERIRHVCYSFIEWRVKMGELCILQ</sequence>
<evidence type="ECO:0000313" key="1">
    <source>
        <dbReference type="EMBL" id="MBB3122204.1"/>
    </source>
</evidence>
<name>A0A7W5BFJ0_9BURK</name>
<accession>A0A7W5BFJ0</accession>
<comment type="caution">
    <text evidence="1">The sequence shown here is derived from an EMBL/GenBank/DDBJ whole genome shotgun (WGS) entry which is preliminary data.</text>
</comment>
<dbReference type="Proteomes" id="UP000541535">
    <property type="component" value="Unassembled WGS sequence"/>
</dbReference>
<dbReference type="RefSeq" id="WP_183443869.1">
    <property type="nucleotide sequence ID" value="NZ_JACHXD010000025.1"/>
</dbReference>
<proteinExistence type="predicted"/>
<reference evidence="1 2" key="1">
    <citation type="submission" date="2020-08" db="EMBL/GenBank/DDBJ databases">
        <title>Genomic Encyclopedia of Type Strains, Phase III (KMG-III): the genomes of soil and plant-associated and newly described type strains.</title>
        <authorList>
            <person name="Whitman W."/>
        </authorList>
    </citation>
    <scope>NUCLEOTIDE SEQUENCE [LARGE SCALE GENOMIC DNA]</scope>
    <source>
        <strain evidence="1 2">CECT 8897</strain>
    </source>
</reference>
<keyword evidence="2" id="KW-1185">Reference proteome</keyword>